<dbReference type="AlphaFoldDB" id="A0A177WJR7"/>
<gene>
    <name evidence="1" type="ORF">BDEG_24070</name>
</gene>
<reference evidence="1 2" key="1">
    <citation type="submission" date="2006-10" db="EMBL/GenBank/DDBJ databases">
        <title>The Genome Sequence of Batrachochytrium dendrobatidis JEL423.</title>
        <authorList>
            <consortium name="The Broad Institute Genome Sequencing Platform"/>
            <person name="Birren B."/>
            <person name="Lander E."/>
            <person name="Galagan J."/>
            <person name="Cuomo C."/>
            <person name="Devon K."/>
            <person name="Jaffe D."/>
            <person name="Butler J."/>
            <person name="Alvarez P."/>
            <person name="Gnerre S."/>
            <person name="Grabherr M."/>
            <person name="Kleber M."/>
            <person name="Mauceli E."/>
            <person name="Brockman W."/>
            <person name="Young S."/>
            <person name="LaButti K."/>
            <person name="Sykes S."/>
            <person name="DeCaprio D."/>
            <person name="Crawford M."/>
            <person name="Koehrsen M."/>
            <person name="Engels R."/>
            <person name="Montgomery P."/>
            <person name="Pearson M."/>
            <person name="Howarth C."/>
            <person name="Larson L."/>
            <person name="White J."/>
            <person name="O'Leary S."/>
            <person name="Kodira C."/>
            <person name="Zeng Q."/>
            <person name="Yandava C."/>
            <person name="Alvarado L."/>
            <person name="Longcore J."/>
            <person name="James T."/>
        </authorList>
    </citation>
    <scope>NUCLEOTIDE SEQUENCE [LARGE SCALE GENOMIC DNA]</scope>
    <source>
        <strain evidence="1 2">JEL423</strain>
    </source>
</reference>
<evidence type="ECO:0000313" key="1">
    <source>
        <dbReference type="EMBL" id="OAJ40323.1"/>
    </source>
</evidence>
<evidence type="ECO:0000313" key="2">
    <source>
        <dbReference type="Proteomes" id="UP000077115"/>
    </source>
</evidence>
<name>A0A177WJR7_BATDL</name>
<dbReference type="Proteomes" id="UP000077115">
    <property type="component" value="Unassembled WGS sequence"/>
</dbReference>
<sequence>MSNMLFYSNHTINSMLQRNSFCLFDMLQEMSTKSFLIKVFGRYTTISIKQNESNMLKPTIPIEVIDLLFYPRTNSKEREQDGMDRFFQQLLDTTVTLKMNSLHDNSFTSSELESTSLITILYNFPVMIAVSR</sequence>
<organism evidence="1 2">
    <name type="scientific">Batrachochytrium dendrobatidis (strain JEL423)</name>
    <dbReference type="NCBI Taxonomy" id="403673"/>
    <lineage>
        <taxon>Eukaryota</taxon>
        <taxon>Fungi</taxon>
        <taxon>Fungi incertae sedis</taxon>
        <taxon>Chytridiomycota</taxon>
        <taxon>Chytridiomycota incertae sedis</taxon>
        <taxon>Chytridiomycetes</taxon>
        <taxon>Rhizophydiales</taxon>
        <taxon>Rhizophydiales incertae sedis</taxon>
        <taxon>Batrachochytrium</taxon>
    </lineage>
</organism>
<accession>A0A177WJR7</accession>
<reference evidence="1 2" key="2">
    <citation type="submission" date="2016-05" db="EMBL/GenBank/DDBJ databases">
        <title>Lineage-specific infection strategies underlie the spectrum of fungal disease in amphibians.</title>
        <authorList>
            <person name="Cuomo C.A."/>
            <person name="Farrer R.A."/>
            <person name="James T."/>
            <person name="Longcore J."/>
            <person name="Birren B."/>
        </authorList>
    </citation>
    <scope>NUCLEOTIDE SEQUENCE [LARGE SCALE GENOMIC DNA]</scope>
    <source>
        <strain evidence="1 2">JEL423</strain>
    </source>
</reference>
<dbReference type="EMBL" id="DS022304">
    <property type="protein sequence ID" value="OAJ40323.1"/>
    <property type="molecule type" value="Genomic_DNA"/>
</dbReference>
<dbReference type="VEuPathDB" id="FungiDB:BDEG_24070"/>
<proteinExistence type="predicted"/>
<protein>
    <submittedName>
        <fullName evidence="1">Uncharacterized protein</fullName>
    </submittedName>
</protein>